<dbReference type="Proteomes" id="UP001162164">
    <property type="component" value="Unassembled WGS sequence"/>
</dbReference>
<accession>A0ABQ9IST1</accession>
<keyword evidence="1" id="KW-0812">Transmembrane</keyword>
<feature type="transmembrane region" description="Helical" evidence="1">
    <location>
        <begin position="23"/>
        <end position="42"/>
    </location>
</feature>
<keyword evidence="3" id="KW-1185">Reference proteome</keyword>
<protein>
    <submittedName>
        <fullName evidence="2">Uncharacterized protein</fullName>
    </submittedName>
</protein>
<evidence type="ECO:0000313" key="3">
    <source>
        <dbReference type="Proteomes" id="UP001162164"/>
    </source>
</evidence>
<evidence type="ECO:0000256" key="1">
    <source>
        <dbReference type="SAM" id="Phobius"/>
    </source>
</evidence>
<reference evidence="2" key="1">
    <citation type="journal article" date="2023" name="Insect Mol. Biol.">
        <title>Genome sequencing provides insights into the evolution of gene families encoding plant cell wall-degrading enzymes in longhorned beetles.</title>
        <authorList>
            <person name="Shin N.R."/>
            <person name="Okamura Y."/>
            <person name="Kirsch R."/>
            <person name="Pauchet Y."/>
        </authorList>
    </citation>
    <scope>NUCLEOTIDE SEQUENCE</scope>
    <source>
        <strain evidence="2">MMC_N1</strain>
    </source>
</reference>
<evidence type="ECO:0000313" key="2">
    <source>
        <dbReference type="EMBL" id="KAJ8964413.1"/>
    </source>
</evidence>
<keyword evidence="1" id="KW-0472">Membrane</keyword>
<gene>
    <name evidence="2" type="ORF">NQ317_015851</name>
</gene>
<organism evidence="2 3">
    <name type="scientific">Molorchus minor</name>
    <dbReference type="NCBI Taxonomy" id="1323400"/>
    <lineage>
        <taxon>Eukaryota</taxon>
        <taxon>Metazoa</taxon>
        <taxon>Ecdysozoa</taxon>
        <taxon>Arthropoda</taxon>
        <taxon>Hexapoda</taxon>
        <taxon>Insecta</taxon>
        <taxon>Pterygota</taxon>
        <taxon>Neoptera</taxon>
        <taxon>Endopterygota</taxon>
        <taxon>Coleoptera</taxon>
        <taxon>Polyphaga</taxon>
        <taxon>Cucujiformia</taxon>
        <taxon>Chrysomeloidea</taxon>
        <taxon>Cerambycidae</taxon>
        <taxon>Lamiinae</taxon>
        <taxon>Monochamini</taxon>
        <taxon>Molorchus</taxon>
    </lineage>
</organism>
<sequence>MRENNYVPLRVYVFTDHVSHSEFFFFPLSIYAGDVLSLFLQFRHETLRMCIIRINATTNVSLPKLKQQEAVKKKFNYMYRKGDHIDYSIRSGYGMPQRGAIIERRRKKIVNN</sequence>
<name>A0ABQ9IST1_9CUCU</name>
<keyword evidence="1" id="KW-1133">Transmembrane helix</keyword>
<proteinExistence type="predicted"/>
<comment type="caution">
    <text evidence="2">The sequence shown here is derived from an EMBL/GenBank/DDBJ whole genome shotgun (WGS) entry which is preliminary data.</text>
</comment>
<dbReference type="EMBL" id="JAPWTJ010002794">
    <property type="protein sequence ID" value="KAJ8964413.1"/>
    <property type="molecule type" value="Genomic_DNA"/>
</dbReference>